<keyword evidence="3" id="KW-1185">Reference proteome</keyword>
<evidence type="ECO:0000313" key="3">
    <source>
        <dbReference type="Proteomes" id="UP001594351"/>
    </source>
</evidence>
<dbReference type="Proteomes" id="UP001594351">
    <property type="component" value="Unassembled WGS sequence"/>
</dbReference>
<dbReference type="Pfam" id="PF02649">
    <property type="entry name" value="GCHY-1"/>
    <property type="match status" value="1"/>
</dbReference>
<name>A0ABV6YZA3_UNCC1</name>
<evidence type="ECO:0000256" key="1">
    <source>
        <dbReference type="ARBA" id="ARBA00022801"/>
    </source>
</evidence>
<dbReference type="EC" id="3.5.4.-" evidence="2"/>
<dbReference type="InterPro" id="IPR003801">
    <property type="entry name" value="GTP_cyclohydrolase_FolE2/MptA"/>
</dbReference>
<accession>A0ABV6YZA3</accession>
<evidence type="ECO:0000313" key="2">
    <source>
        <dbReference type="EMBL" id="MFC1851524.1"/>
    </source>
</evidence>
<sequence>MNEEKRFLMDVGLKNLPFPMKVLSKVDPNGQNTVANISVEARIMDDFEARWIDTFIRILHQHRDTIGTKTLRTNIVDYLKDLKASSVKINFDYPFFVEKLTPTSREKCLVRYLCTYSAKHGVASRPNVRLIMDIPVITTYPASDIDKPGGLFGQLSVVSLEVESQKDLFPEDFVDLVDRHSLVPVYSFLTEADQNFIIEKIHSEKKTSVVMIDEIKTELAHNEDIEYYAVRCSNYGMLHSYSTLLMTEKSSWVPMSGYFDEEI</sequence>
<organism evidence="2 3">
    <name type="scientific">candidate division CSSED10-310 bacterium</name>
    <dbReference type="NCBI Taxonomy" id="2855610"/>
    <lineage>
        <taxon>Bacteria</taxon>
        <taxon>Bacteria division CSSED10-310</taxon>
    </lineage>
</organism>
<keyword evidence="1 2" id="KW-0378">Hydrolase</keyword>
<protein>
    <submittedName>
        <fullName evidence="2">GTP cyclohydrolase, FolE2/MptA family</fullName>
        <ecNumber evidence="2">3.5.4.-</ecNumber>
    </submittedName>
</protein>
<dbReference type="EMBL" id="JBHPBY010000197">
    <property type="protein sequence ID" value="MFC1851524.1"/>
    <property type="molecule type" value="Genomic_DNA"/>
</dbReference>
<proteinExistence type="predicted"/>
<reference evidence="2 3" key="1">
    <citation type="submission" date="2024-09" db="EMBL/GenBank/DDBJ databases">
        <title>Laminarin stimulates single cell rates of sulfate reduction while oxygen inhibits transcriptomic activity in coastal marine sediment.</title>
        <authorList>
            <person name="Lindsay M."/>
            <person name="Orcutt B."/>
            <person name="Emerson D."/>
            <person name="Stepanauskas R."/>
            <person name="D'Angelo T."/>
        </authorList>
    </citation>
    <scope>NUCLEOTIDE SEQUENCE [LARGE SCALE GENOMIC DNA]</scope>
    <source>
        <strain evidence="2">SAG AM-311-K15</strain>
    </source>
</reference>
<dbReference type="Gene3D" id="3.10.270.10">
    <property type="entry name" value="Urate Oxidase"/>
    <property type="match status" value="1"/>
</dbReference>
<dbReference type="GO" id="GO:0016787">
    <property type="term" value="F:hydrolase activity"/>
    <property type="evidence" value="ECO:0007669"/>
    <property type="project" value="UniProtKB-KW"/>
</dbReference>
<dbReference type="PANTHER" id="PTHR36445">
    <property type="entry name" value="GTP CYCLOHYDROLASE MPTA"/>
    <property type="match status" value="1"/>
</dbReference>
<dbReference type="PANTHER" id="PTHR36445:SF1">
    <property type="entry name" value="GTP CYCLOHYDROLASE MPTA"/>
    <property type="match status" value="1"/>
</dbReference>
<comment type="caution">
    <text evidence="2">The sequence shown here is derived from an EMBL/GenBank/DDBJ whole genome shotgun (WGS) entry which is preliminary data.</text>
</comment>
<gene>
    <name evidence="2" type="ORF">ACFL27_15110</name>
</gene>